<geneLocation type="mitochondrion" evidence="12"/>
<name>A0A191ZS01_9COLE</name>
<evidence type="ECO:0000256" key="9">
    <source>
        <dbReference type="ARBA" id="ARBA00031586"/>
    </source>
</evidence>
<dbReference type="InterPro" id="IPR039428">
    <property type="entry name" value="NUOK/Mnh_C1-like"/>
</dbReference>
<evidence type="ECO:0000256" key="6">
    <source>
        <dbReference type="ARBA" id="ARBA00022989"/>
    </source>
</evidence>
<evidence type="ECO:0000256" key="3">
    <source>
        <dbReference type="ARBA" id="ARBA00016612"/>
    </source>
</evidence>
<evidence type="ECO:0000256" key="8">
    <source>
        <dbReference type="ARBA" id="ARBA00023136"/>
    </source>
</evidence>
<sequence>MMIYLILIMYFLGLFSYSMKRKHFLLMLIMLEFLVMISYFLYFIFCMSFYNEFYFLVMFFIMMVCESSLGLSVLVSIIRINGNDYFKSMSIMW</sequence>
<dbReference type="Pfam" id="PF00420">
    <property type="entry name" value="Oxidored_q2"/>
    <property type="match status" value="1"/>
</dbReference>
<gene>
    <name evidence="12" type="primary">nad4l</name>
</gene>
<dbReference type="GO" id="GO:0008137">
    <property type="term" value="F:NADH dehydrogenase (ubiquinone) activity"/>
    <property type="evidence" value="ECO:0007669"/>
    <property type="project" value="UniProtKB-EC"/>
</dbReference>
<keyword evidence="5" id="KW-1278">Translocase</keyword>
<comment type="subcellular location">
    <subcellularLocation>
        <location evidence="1">Membrane</location>
        <topology evidence="1">Multi-pass membrane protein</topology>
    </subcellularLocation>
</comment>
<evidence type="ECO:0000256" key="1">
    <source>
        <dbReference type="ARBA" id="ARBA00004141"/>
    </source>
</evidence>
<evidence type="ECO:0000313" key="12">
    <source>
        <dbReference type="EMBL" id="ANJ70661.1"/>
    </source>
</evidence>
<keyword evidence="12" id="KW-0496">Mitochondrion</keyword>
<dbReference type="Gene3D" id="1.10.287.3510">
    <property type="match status" value="1"/>
</dbReference>
<dbReference type="AlphaFoldDB" id="A0A191ZS01"/>
<evidence type="ECO:0000256" key="10">
    <source>
        <dbReference type="ARBA" id="ARBA00049551"/>
    </source>
</evidence>
<evidence type="ECO:0000256" key="5">
    <source>
        <dbReference type="ARBA" id="ARBA00022967"/>
    </source>
</evidence>
<evidence type="ECO:0000256" key="2">
    <source>
        <dbReference type="ARBA" id="ARBA00010519"/>
    </source>
</evidence>
<evidence type="ECO:0000256" key="4">
    <source>
        <dbReference type="ARBA" id="ARBA00022692"/>
    </source>
</evidence>
<dbReference type="EMBL" id="KT876912">
    <property type="protein sequence ID" value="ANJ70661.1"/>
    <property type="molecule type" value="Genomic_DNA"/>
</dbReference>
<evidence type="ECO:0000256" key="11">
    <source>
        <dbReference type="SAM" id="Phobius"/>
    </source>
</evidence>
<protein>
    <recommendedName>
        <fullName evidence="3">NADH-ubiquinone oxidoreductase chain 4L</fullName>
    </recommendedName>
    <alternativeName>
        <fullName evidence="9">NADH dehydrogenase subunit 4L</fullName>
    </alternativeName>
</protein>
<keyword evidence="7" id="KW-0520">NAD</keyword>
<keyword evidence="4 11" id="KW-0812">Transmembrane</keyword>
<reference evidence="12" key="1">
    <citation type="journal article" date="2016" name="Mol. Ecol. Resour.">
        <title>Lessons from genome skimming of arthropod-preserving ethanol.</title>
        <authorList>
            <person name="Linard B."/>
            <person name="Arribas P."/>
            <person name="Andujar C."/>
            <person name="Crampton-Platt A."/>
            <person name="Vogler A.P."/>
        </authorList>
    </citation>
    <scope>NUCLEOTIDE SEQUENCE</scope>
</reference>
<proteinExistence type="inferred from homology"/>
<feature type="transmembrane region" description="Helical" evidence="11">
    <location>
        <begin position="24"/>
        <end position="50"/>
    </location>
</feature>
<keyword evidence="6 11" id="KW-1133">Transmembrane helix</keyword>
<keyword evidence="8 11" id="KW-0472">Membrane</keyword>
<comment type="similarity">
    <text evidence="2">Belongs to the complex I subunit 4L family.</text>
</comment>
<comment type="catalytic activity">
    <reaction evidence="10">
        <text>a ubiquinone + NADH + 5 H(+)(in) = a ubiquinol + NAD(+) + 4 H(+)(out)</text>
        <dbReference type="Rhea" id="RHEA:29091"/>
        <dbReference type="Rhea" id="RHEA-COMP:9565"/>
        <dbReference type="Rhea" id="RHEA-COMP:9566"/>
        <dbReference type="ChEBI" id="CHEBI:15378"/>
        <dbReference type="ChEBI" id="CHEBI:16389"/>
        <dbReference type="ChEBI" id="CHEBI:17976"/>
        <dbReference type="ChEBI" id="CHEBI:57540"/>
        <dbReference type="ChEBI" id="CHEBI:57945"/>
        <dbReference type="EC" id="7.1.1.2"/>
    </reaction>
</comment>
<accession>A0A191ZS01</accession>
<evidence type="ECO:0000256" key="7">
    <source>
        <dbReference type="ARBA" id="ARBA00023027"/>
    </source>
</evidence>
<feature type="transmembrane region" description="Helical" evidence="11">
    <location>
        <begin position="56"/>
        <end position="80"/>
    </location>
</feature>
<organism evidence="12">
    <name type="scientific">Stenus clavicornis</name>
    <dbReference type="NCBI Taxonomy" id="1202167"/>
    <lineage>
        <taxon>Eukaryota</taxon>
        <taxon>Metazoa</taxon>
        <taxon>Ecdysozoa</taxon>
        <taxon>Arthropoda</taxon>
        <taxon>Hexapoda</taxon>
        <taxon>Insecta</taxon>
        <taxon>Pterygota</taxon>
        <taxon>Neoptera</taxon>
        <taxon>Endopterygota</taxon>
        <taxon>Coleoptera</taxon>
        <taxon>Polyphaga</taxon>
        <taxon>Staphyliniformia</taxon>
        <taxon>Staphylinidae</taxon>
        <taxon>Staphylininae group</taxon>
        <taxon>Steninae</taxon>
        <taxon>Stenus</taxon>
    </lineage>
</organism>
<dbReference type="GO" id="GO:0016020">
    <property type="term" value="C:membrane"/>
    <property type="evidence" value="ECO:0007669"/>
    <property type="project" value="UniProtKB-SubCell"/>
</dbReference>